<evidence type="ECO:0000313" key="2">
    <source>
        <dbReference type="EMBL" id="KKT52495.1"/>
    </source>
</evidence>
<dbReference type="STRING" id="1618387.UW44_C0001G0047"/>
<feature type="transmembrane region" description="Helical" evidence="1">
    <location>
        <begin position="361"/>
        <end position="377"/>
    </location>
</feature>
<keyword evidence="1" id="KW-0472">Membrane</keyword>
<feature type="transmembrane region" description="Helical" evidence="1">
    <location>
        <begin position="113"/>
        <end position="133"/>
    </location>
</feature>
<sequence>MSLFLSLIPILSLFMATIRQNLPHGYVFAGGDFGTIINYPYILYQLGQLWQTFGEGNMSTLFSYYPYYWLLSLFESASGHNYGFLFNPIFIFMGGFISFFVFSREFLNKKNTLWSVTVSTLYALNAFTFIRALTPAPYISIYVFVPVIFLFTKQYFSSNRLLSRDLAKLAIIMFFANTAFGNAPFFVSLNILLFIFIILHHYVSQISTDLIFVIKMFVYYLSLFLITFVSIIPQIPTLFSMSQGFKAGTMSFDLAGWIYWQSLSLKDALFLSDSVLNITLLFSPWVLTGVLVIPVLFFLSQVVKNQKEKHEEDSTNILILTTMSLFVILLANKGRGIVSKEQTLFLFNNVILNSIRSIDKSLIYLPFFYLGTILISFKKISKRWLYFVLFTSTVPFLVVLSRNVYLYKVGLEDHKSYQESRFAYVIKIPQEYFFLADKLKEDKEDYKIMSMPWSVINSVGWVNYPKWKVVGSDPTIQLFEKPVVQMNNPSPFGIWSYGEDWNSEASSSGDWIVKLASILNVKYLLYHNDVAEVFYNSTIDKMHHMTEAGIVSLNQSNAYFNLYEIPRTGLFPHIYLPEQAVVTTREINEFPDILDSIKGAKTFSVIFTQQNKTKSTVINNISASPYQANSQISYSKISPTEYTISLVRVSSPVQVVFSETYNKNWYLYPNTKNGISRLYDTWFKKNLEDDNHFVVNGYANGWLLNPKELCSGEGVLCTTNPDGTLNLSLNIVFWPQRLLYLGELVSGTVFISSLIYLLCTKRSQTS</sequence>
<comment type="caution">
    <text evidence="2">The sequence shown here is derived from an EMBL/GenBank/DDBJ whole genome shotgun (WGS) entry which is preliminary data.</text>
</comment>
<keyword evidence="1" id="KW-0812">Transmembrane</keyword>
<gene>
    <name evidence="2" type="ORF">UW44_C0001G0047</name>
</gene>
<feature type="transmembrane region" description="Helical" evidence="1">
    <location>
        <begin position="139"/>
        <end position="157"/>
    </location>
</feature>
<name>A0A0G1HZS1_9BACT</name>
<dbReference type="Proteomes" id="UP000034006">
    <property type="component" value="Unassembled WGS sequence"/>
</dbReference>
<dbReference type="EMBL" id="LCIH01000001">
    <property type="protein sequence ID" value="KKT52495.1"/>
    <property type="molecule type" value="Genomic_DNA"/>
</dbReference>
<dbReference type="AlphaFoldDB" id="A0A0G1HZS1"/>
<feature type="transmembrane region" description="Helical" evidence="1">
    <location>
        <begin position="280"/>
        <end position="303"/>
    </location>
</feature>
<feature type="transmembrane region" description="Helical" evidence="1">
    <location>
        <begin position="210"/>
        <end position="232"/>
    </location>
</feature>
<feature type="transmembrane region" description="Helical" evidence="1">
    <location>
        <begin position="384"/>
        <end position="405"/>
    </location>
</feature>
<accession>A0A0G1HZS1</accession>
<evidence type="ECO:0000256" key="1">
    <source>
        <dbReference type="SAM" id="Phobius"/>
    </source>
</evidence>
<evidence type="ECO:0000313" key="3">
    <source>
        <dbReference type="Proteomes" id="UP000034006"/>
    </source>
</evidence>
<reference evidence="2 3" key="1">
    <citation type="journal article" date="2015" name="Nature">
        <title>rRNA introns, odd ribosomes, and small enigmatic genomes across a large radiation of phyla.</title>
        <authorList>
            <person name="Brown C.T."/>
            <person name="Hug L.A."/>
            <person name="Thomas B.C."/>
            <person name="Sharon I."/>
            <person name="Castelle C.J."/>
            <person name="Singh A."/>
            <person name="Wilkins M.J."/>
            <person name="Williams K.H."/>
            <person name="Banfield J.F."/>
        </authorList>
    </citation>
    <scope>NUCLEOTIDE SEQUENCE [LARGE SCALE GENOMIC DNA]</scope>
</reference>
<feature type="transmembrane region" description="Helical" evidence="1">
    <location>
        <begin position="82"/>
        <end position="101"/>
    </location>
</feature>
<feature type="transmembrane region" description="Helical" evidence="1">
    <location>
        <begin position="244"/>
        <end position="260"/>
    </location>
</feature>
<feature type="transmembrane region" description="Helical" evidence="1">
    <location>
        <begin position="738"/>
        <end position="759"/>
    </location>
</feature>
<organism evidence="2 3">
    <name type="scientific">Candidatus Collierbacteria bacterium GW2011_GWB2_44_22</name>
    <dbReference type="NCBI Taxonomy" id="1618387"/>
    <lineage>
        <taxon>Bacteria</taxon>
        <taxon>Candidatus Collieribacteriota</taxon>
    </lineage>
</organism>
<feature type="transmembrane region" description="Helical" evidence="1">
    <location>
        <begin position="315"/>
        <end position="331"/>
    </location>
</feature>
<evidence type="ECO:0008006" key="4">
    <source>
        <dbReference type="Google" id="ProtNLM"/>
    </source>
</evidence>
<keyword evidence="1" id="KW-1133">Transmembrane helix</keyword>
<proteinExistence type="predicted"/>
<protein>
    <recommendedName>
        <fullName evidence="4">Membrane protein 6-pyruvoyl-tetrahydropterin synthase-related domain-containing protein</fullName>
    </recommendedName>
</protein>
<feature type="transmembrane region" description="Helical" evidence="1">
    <location>
        <begin position="169"/>
        <end position="198"/>
    </location>
</feature>